<name>A0AAD8BG28_BIOPF</name>
<dbReference type="AlphaFoldDB" id="A0AAD8BG28"/>
<reference evidence="1" key="1">
    <citation type="journal article" date="2023" name="PLoS Negl. Trop. Dis.">
        <title>A genome sequence for Biomphalaria pfeifferi, the major vector snail for the human-infecting parasite Schistosoma mansoni.</title>
        <authorList>
            <person name="Bu L."/>
            <person name="Lu L."/>
            <person name="Laidemitt M.R."/>
            <person name="Zhang S.M."/>
            <person name="Mutuku M."/>
            <person name="Mkoji G."/>
            <person name="Steinauer M."/>
            <person name="Loker E.S."/>
        </authorList>
    </citation>
    <scope>NUCLEOTIDE SEQUENCE</scope>
    <source>
        <strain evidence="1">KasaAsao</strain>
    </source>
</reference>
<feature type="non-terminal residue" evidence="1">
    <location>
        <position position="1"/>
    </location>
</feature>
<proteinExistence type="predicted"/>
<evidence type="ECO:0000313" key="2">
    <source>
        <dbReference type="Proteomes" id="UP001233172"/>
    </source>
</evidence>
<reference evidence="1" key="2">
    <citation type="submission" date="2023-04" db="EMBL/GenBank/DDBJ databases">
        <authorList>
            <person name="Bu L."/>
            <person name="Lu L."/>
            <person name="Laidemitt M.R."/>
            <person name="Zhang S.M."/>
            <person name="Mutuku M."/>
            <person name="Mkoji G."/>
            <person name="Steinauer M."/>
            <person name="Loker E.S."/>
        </authorList>
    </citation>
    <scope>NUCLEOTIDE SEQUENCE</scope>
    <source>
        <strain evidence="1">KasaAsao</strain>
        <tissue evidence="1">Whole Snail</tissue>
    </source>
</reference>
<keyword evidence="2" id="KW-1185">Reference proteome</keyword>
<protein>
    <submittedName>
        <fullName evidence="1">Uncharacterized protein</fullName>
    </submittedName>
</protein>
<accession>A0AAD8BG28</accession>
<evidence type="ECO:0000313" key="1">
    <source>
        <dbReference type="EMBL" id="KAK0053746.1"/>
    </source>
</evidence>
<dbReference type="EMBL" id="JASAOG010000083">
    <property type="protein sequence ID" value="KAK0053746.1"/>
    <property type="molecule type" value="Genomic_DNA"/>
</dbReference>
<organism evidence="1 2">
    <name type="scientific">Biomphalaria pfeifferi</name>
    <name type="common">Bloodfluke planorb</name>
    <name type="synonym">Freshwater snail</name>
    <dbReference type="NCBI Taxonomy" id="112525"/>
    <lineage>
        <taxon>Eukaryota</taxon>
        <taxon>Metazoa</taxon>
        <taxon>Spiralia</taxon>
        <taxon>Lophotrochozoa</taxon>
        <taxon>Mollusca</taxon>
        <taxon>Gastropoda</taxon>
        <taxon>Heterobranchia</taxon>
        <taxon>Euthyneura</taxon>
        <taxon>Panpulmonata</taxon>
        <taxon>Hygrophila</taxon>
        <taxon>Lymnaeoidea</taxon>
        <taxon>Planorbidae</taxon>
        <taxon>Biomphalaria</taxon>
    </lineage>
</organism>
<dbReference type="Proteomes" id="UP001233172">
    <property type="component" value="Unassembled WGS sequence"/>
</dbReference>
<sequence>LSEKMDSATEYRNYSLIGTIVLCLLYREKWITCIKKKPSLDVTFEPYPGPWTDSAVDTKVPIRAGWTQRRPKIPKLKIPVFTRIRTQNTGSEAKPRLSDL</sequence>
<comment type="caution">
    <text evidence="1">The sequence shown here is derived from an EMBL/GenBank/DDBJ whole genome shotgun (WGS) entry which is preliminary data.</text>
</comment>
<gene>
    <name evidence="1" type="ORF">Bpfe_016740</name>
</gene>